<keyword evidence="4" id="KW-1185">Reference proteome</keyword>
<dbReference type="GO" id="GO:0005783">
    <property type="term" value="C:endoplasmic reticulum"/>
    <property type="evidence" value="ECO:0007669"/>
    <property type="project" value="TreeGrafter"/>
</dbReference>
<name>A0A8C6GYJ3_MUSSI</name>
<accession>A0A8C6GYJ3</accession>
<feature type="signal peptide" evidence="1">
    <location>
        <begin position="1"/>
        <end position="18"/>
    </location>
</feature>
<dbReference type="Pfam" id="PF25342">
    <property type="entry name" value="GT_PLOD"/>
    <property type="match status" value="1"/>
</dbReference>
<evidence type="ECO:0000313" key="4">
    <source>
        <dbReference type="Proteomes" id="UP000694415"/>
    </source>
</evidence>
<organism evidence="3 4">
    <name type="scientific">Mus spicilegus</name>
    <name type="common">Mound-building mouse</name>
    <dbReference type="NCBI Taxonomy" id="10103"/>
    <lineage>
        <taxon>Eukaryota</taxon>
        <taxon>Metazoa</taxon>
        <taxon>Chordata</taxon>
        <taxon>Craniata</taxon>
        <taxon>Vertebrata</taxon>
        <taxon>Euteleostomi</taxon>
        <taxon>Mammalia</taxon>
        <taxon>Eutheria</taxon>
        <taxon>Euarchontoglires</taxon>
        <taxon>Glires</taxon>
        <taxon>Rodentia</taxon>
        <taxon>Myomorpha</taxon>
        <taxon>Muroidea</taxon>
        <taxon>Muridae</taxon>
        <taxon>Murinae</taxon>
        <taxon>Mus</taxon>
        <taxon>Mus</taxon>
    </lineage>
</organism>
<feature type="chain" id="PRO_5034815840" evidence="1">
    <location>
        <begin position="19"/>
        <end position="226"/>
    </location>
</feature>
<proteinExistence type="predicted"/>
<protein>
    <submittedName>
        <fullName evidence="3">Procollagen-lysine, 2-oxoglutarate 5-dioxygenase 1</fullName>
    </submittedName>
</protein>
<dbReference type="Ensembl" id="ENSMSIT00000016334.1">
    <property type="protein sequence ID" value="ENSMSIP00000012879.1"/>
    <property type="gene ID" value="ENSMSIG00000011130.1"/>
</dbReference>
<evidence type="ECO:0000256" key="1">
    <source>
        <dbReference type="SAM" id="SignalP"/>
    </source>
</evidence>
<evidence type="ECO:0000313" key="3">
    <source>
        <dbReference type="Ensembl" id="ENSMSIP00000012879.1"/>
    </source>
</evidence>
<dbReference type="GO" id="GO:0008475">
    <property type="term" value="F:procollagen-lysine 5-dioxygenase activity"/>
    <property type="evidence" value="ECO:0007669"/>
    <property type="project" value="TreeGrafter"/>
</dbReference>
<dbReference type="SMR" id="A0A8C6GYJ3"/>
<dbReference type="GeneTree" id="ENSGT01030000234558"/>
<reference evidence="3" key="2">
    <citation type="submission" date="2025-09" db="UniProtKB">
        <authorList>
            <consortium name="Ensembl"/>
        </authorList>
    </citation>
    <scope>IDENTIFICATION</scope>
</reference>
<dbReference type="InterPro" id="IPR050757">
    <property type="entry name" value="Collagen_mod_GT25"/>
</dbReference>
<dbReference type="PANTHER" id="PTHR10730:SF5">
    <property type="entry name" value="PROCOLLAGEN-LYSINE,2-OXOGLUTARATE 5-DIOXYGENASE 1"/>
    <property type="match status" value="1"/>
</dbReference>
<reference evidence="3" key="1">
    <citation type="submission" date="2025-08" db="UniProtKB">
        <authorList>
            <consortium name="Ensembl"/>
        </authorList>
    </citation>
    <scope>IDENTIFICATION</scope>
</reference>
<evidence type="ECO:0000259" key="2">
    <source>
        <dbReference type="Pfam" id="PF25342"/>
    </source>
</evidence>
<feature type="domain" description="PLOD1-3-like GT" evidence="2">
    <location>
        <begin position="25"/>
        <end position="216"/>
    </location>
</feature>
<keyword evidence="1" id="KW-0732">Signal</keyword>
<sequence>MRSLLLLAPLAWLLLVQAKDDAKLEDNLLVLTVATKETEGFRRFKRSAQFFNYKIQSLGLGEDWSVDGGPAAAGGGQKVRLLKKALEKHADKEDLVILFVDSYDVVFASGPRELLKKFQQAKSQVVFSAEEHIYPDRRLEAKYPTVPDGKRFLGSGGFIGYAPSLSKLVAEWEGQDSDSDQLFYTKIFLNPEKREQINISLDHRCRIFQNLDGALAGGDFATGLPD</sequence>
<dbReference type="PANTHER" id="PTHR10730">
    <property type="entry name" value="PROCOLLAGEN-LYSINE,2-OXOGLUTARATE 5-DIOXYGENASE/GLYCOSYLTRANSFERASE 25 FAMILY MEMBER"/>
    <property type="match status" value="1"/>
</dbReference>
<dbReference type="Proteomes" id="UP000694415">
    <property type="component" value="Unplaced"/>
</dbReference>
<dbReference type="InterPro" id="IPR057589">
    <property type="entry name" value="GT_PLOD"/>
</dbReference>
<dbReference type="AlphaFoldDB" id="A0A8C6GYJ3"/>